<dbReference type="eggNOG" id="ENOG503468M">
    <property type="taxonomic scope" value="Bacteria"/>
</dbReference>
<reference evidence="1 2" key="1">
    <citation type="journal article" date="2011" name="J. Bacteriol.">
        <title>Genome sequence of the mercury-methylating and pleomorphic Desulfovibrio africanus Strain Walvis Bay.</title>
        <authorList>
            <person name="Brown S.D."/>
            <person name="Wall J.D."/>
            <person name="Kucken A.M."/>
            <person name="Gilmour C.C."/>
            <person name="Podar M."/>
            <person name="Brandt C.C."/>
            <person name="Teshima H."/>
            <person name="Detter J.C."/>
            <person name="Han C.S."/>
            <person name="Land M.L."/>
            <person name="Lucas S."/>
            <person name="Han J."/>
            <person name="Pennacchio L."/>
            <person name="Nolan M."/>
            <person name="Pitluck S."/>
            <person name="Woyke T."/>
            <person name="Goodwin L."/>
            <person name="Palumbo A.V."/>
            <person name="Elias D.A."/>
        </authorList>
    </citation>
    <scope>NUCLEOTIDE SEQUENCE [LARGE SCALE GENOMIC DNA]</scope>
    <source>
        <strain evidence="1 2">Walvis Bay</strain>
    </source>
</reference>
<evidence type="ECO:0000313" key="1">
    <source>
        <dbReference type="EMBL" id="EGJ51436.1"/>
    </source>
</evidence>
<organism evidence="1 2">
    <name type="scientific">Desulfocurvibacter africanus subsp. africanus str. Walvis Bay</name>
    <dbReference type="NCBI Taxonomy" id="690850"/>
    <lineage>
        <taxon>Bacteria</taxon>
        <taxon>Pseudomonadati</taxon>
        <taxon>Thermodesulfobacteriota</taxon>
        <taxon>Desulfovibrionia</taxon>
        <taxon>Desulfovibrionales</taxon>
        <taxon>Desulfovibrionaceae</taxon>
        <taxon>Desulfocurvibacter</taxon>
    </lineage>
</organism>
<proteinExistence type="predicted"/>
<name>F3Z328_DESAF</name>
<dbReference type="HOGENOM" id="CLU_089248_0_0_7"/>
<dbReference type="EMBL" id="CP003221">
    <property type="protein sequence ID" value="EGJ51436.1"/>
    <property type="molecule type" value="Genomic_DNA"/>
</dbReference>
<sequence>MDKGPRTLVDDLAEETLAEMADTFFGSRVEIERVLSKLAELAGELRERLPHLRRSAAALRYLLLDRATAESFYDNIGVLAEPYLQLAEQDPGEWRHVFKPSFALTSKGRWTKSVLETYGILQSEVEVYLHGRYEPDSKDPRRKRLTANYNQVRELADASNRSIEQANKEGRPSDVMCYMRSLDPLEQEKERCTGATLEGYSQHLDESMAMAPLDFNSLGLVTVQGLPRLDVVRGRLEAFLASVHRERAREIHELMRRLRTRGSR</sequence>
<protein>
    <submittedName>
        <fullName evidence="1">Uncharacterized protein</fullName>
    </submittedName>
</protein>
<dbReference type="STRING" id="690850.Desaf_3139"/>
<dbReference type="KEGG" id="daf:Desaf_3139"/>
<evidence type="ECO:0000313" key="2">
    <source>
        <dbReference type="Proteomes" id="UP000007844"/>
    </source>
</evidence>
<gene>
    <name evidence="1" type="ORF">Desaf_3139</name>
</gene>
<keyword evidence="2" id="KW-1185">Reference proteome</keyword>
<dbReference type="AlphaFoldDB" id="F3Z328"/>
<dbReference type="Proteomes" id="UP000007844">
    <property type="component" value="Chromosome"/>
</dbReference>
<accession>F3Z328</accession>